<comment type="caution">
    <text evidence="3">The sequence shown here is derived from an EMBL/GenBank/DDBJ whole genome shotgun (WGS) entry which is preliminary data.</text>
</comment>
<organism evidence="3 4">
    <name type="scientific">Actinoplanes awajinensis subsp. mycoplanecinus</name>
    <dbReference type="NCBI Taxonomy" id="135947"/>
    <lineage>
        <taxon>Bacteria</taxon>
        <taxon>Bacillati</taxon>
        <taxon>Actinomycetota</taxon>
        <taxon>Actinomycetes</taxon>
        <taxon>Micromonosporales</taxon>
        <taxon>Micromonosporaceae</taxon>
        <taxon>Actinoplanes</taxon>
    </lineage>
</organism>
<dbReference type="PROSITE" id="PS01047">
    <property type="entry name" value="HMA_1"/>
    <property type="match status" value="1"/>
</dbReference>
<sequence length="70" mass="7018">MTVTSTYTVKGMTCSHCVNAVTEELTALPGVAGVQVDLSSGGVTVTSEAPLADDAVRAAVDEAGYELADA</sequence>
<dbReference type="Gene3D" id="3.30.70.100">
    <property type="match status" value="1"/>
</dbReference>
<dbReference type="PROSITE" id="PS50846">
    <property type="entry name" value="HMA_2"/>
    <property type="match status" value="1"/>
</dbReference>
<dbReference type="GO" id="GO:0006825">
    <property type="term" value="P:copper ion transport"/>
    <property type="evidence" value="ECO:0007669"/>
    <property type="project" value="InterPro"/>
</dbReference>
<dbReference type="GO" id="GO:0005507">
    <property type="term" value="F:copper ion binding"/>
    <property type="evidence" value="ECO:0007669"/>
    <property type="project" value="InterPro"/>
</dbReference>
<dbReference type="AlphaFoldDB" id="A0A101JR75"/>
<feature type="domain" description="HMA" evidence="2">
    <location>
        <begin position="3"/>
        <end position="68"/>
    </location>
</feature>
<dbReference type="InterPro" id="IPR000428">
    <property type="entry name" value="Cu-bd"/>
</dbReference>
<evidence type="ECO:0000256" key="1">
    <source>
        <dbReference type="ARBA" id="ARBA00022723"/>
    </source>
</evidence>
<dbReference type="CDD" id="cd00371">
    <property type="entry name" value="HMA"/>
    <property type="match status" value="1"/>
</dbReference>
<dbReference type="Pfam" id="PF00403">
    <property type="entry name" value="HMA"/>
    <property type="match status" value="1"/>
</dbReference>
<evidence type="ECO:0000313" key="3">
    <source>
        <dbReference type="EMBL" id="KUL31489.1"/>
    </source>
</evidence>
<dbReference type="EMBL" id="LLZH01000211">
    <property type="protein sequence ID" value="KUL31489.1"/>
    <property type="molecule type" value="Genomic_DNA"/>
</dbReference>
<name>A0A101JR75_9ACTN</name>
<evidence type="ECO:0000259" key="2">
    <source>
        <dbReference type="PROSITE" id="PS50846"/>
    </source>
</evidence>
<accession>A0A101JR75</accession>
<dbReference type="OrthoDB" id="9813965at2"/>
<dbReference type="RefSeq" id="WP_067694098.1">
    <property type="nucleotide sequence ID" value="NZ_LLZH01000211.1"/>
</dbReference>
<dbReference type="PRINTS" id="PR00944">
    <property type="entry name" value="CUEXPORT"/>
</dbReference>
<keyword evidence="4" id="KW-1185">Reference proteome</keyword>
<evidence type="ECO:0000313" key="4">
    <source>
        <dbReference type="Proteomes" id="UP000053244"/>
    </source>
</evidence>
<keyword evidence="1" id="KW-0479">Metal-binding</keyword>
<dbReference type="InterPro" id="IPR017969">
    <property type="entry name" value="Heavy-metal-associated_CS"/>
</dbReference>
<gene>
    <name evidence="3" type="ORF">ADL15_21665</name>
</gene>
<dbReference type="SUPFAM" id="SSF55008">
    <property type="entry name" value="HMA, heavy metal-associated domain"/>
    <property type="match status" value="1"/>
</dbReference>
<dbReference type="InterPro" id="IPR006121">
    <property type="entry name" value="HMA_dom"/>
</dbReference>
<dbReference type="InterPro" id="IPR036163">
    <property type="entry name" value="HMA_dom_sf"/>
</dbReference>
<dbReference type="Proteomes" id="UP000053244">
    <property type="component" value="Unassembled WGS sequence"/>
</dbReference>
<reference evidence="3 4" key="1">
    <citation type="submission" date="2015-10" db="EMBL/GenBank/DDBJ databases">
        <authorList>
            <person name="Gilbert D.G."/>
        </authorList>
    </citation>
    <scope>NUCLEOTIDE SEQUENCE [LARGE SCALE GENOMIC DNA]</scope>
    <source>
        <strain evidence="3 4">NRRL B-16712</strain>
    </source>
</reference>
<protein>
    <submittedName>
        <fullName evidence="3">Cation-transporting ATPase</fullName>
    </submittedName>
</protein>
<proteinExistence type="predicted"/>